<reference evidence="3 4" key="1">
    <citation type="submission" date="2018-04" db="EMBL/GenBank/DDBJ databases">
        <title>Bordetella sp. HZ20 isolated from seawater.</title>
        <authorList>
            <person name="Sun C."/>
        </authorList>
    </citation>
    <scope>NUCLEOTIDE SEQUENCE [LARGE SCALE GENOMIC DNA]</scope>
    <source>
        <strain evidence="3 4">HZ20</strain>
    </source>
</reference>
<sequence>MKNQQRPNMKTLWLVRHAQAVPYEDNNQDKDRRLTDLGTEQASKLASFLQDENVKVDLMIVSSATRTQQTANIIQQSTQGVVGSSLVVDDLYLATQDALWEIVTQVDDATESLMIVGHNPGLEMLAVRFLPSLTGLGTGDLVKVRFDCLSWAEAGPDVVTEARHI</sequence>
<dbReference type="SMART" id="SM00855">
    <property type="entry name" value="PGAM"/>
    <property type="match status" value="1"/>
</dbReference>
<dbReference type="InterPro" id="IPR051021">
    <property type="entry name" value="Mito_Ser/Thr_phosphatase"/>
</dbReference>
<proteinExistence type="predicted"/>
<feature type="binding site" evidence="2">
    <location>
        <position position="66"/>
    </location>
    <ligand>
        <name>substrate</name>
    </ligand>
</feature>
<dbReference type="SUPFAM" id="SSF53254">
    <property type="entry name" value="Phosphoglycerate mutase-like"/>
    <property type="match status" value="1"/>
</dbReference>
<dbReference type="AlphaFoldDB" id="A0A2R4XFD2"/>
<accession>A0A2R4XFD2</accession>
<dbReference type="EMBL" id="CP028901">
    <property type="protein sequence ID" value="AWB32481.1"/>
    <property type="molecule type" value="Genomic_DNA"/>
</dbReference>
<dbReference type="Gene3D" id="3.40.50.1240">
    <property type="entry name" value="Phosphoglycerate mutase-like"/>
    <property type="match status" value="1"/>
</dbReference>
<evidence type="ECO:0008006" key="5">
    <source>
        <dbReference type="Google" id="ProtNLM"/>
    </source>
</evidence>
<dbReference type="PANTHER" id="PTHR20935">
    <property type="entry name" value="PHOSPHOGLYCERATE MUTASE-RELATED"/>
    <property type="match status" value="1"/>
</dbReference>
<evidence type="ECO:0000313" key="3">
    <source>
        <dbReference type="EMBL" id="AWB32481.1"/>
    </source>
</evidence>
<dbReference type="KEGG" id="boz:DBV39_00730"/>
<keyword evidence="4" id="KW-1185">Reference proteome</keyword>
<dbReference type="GO" id="GO:0016787">
    <property type="term" value="F:hydrolase activity"/>
    <property type="evidence" value="ECO:0007669"/>
    <property type="project" value="UniProtKB-KW"/>
</dbReference>
<keyword evidence="1" id="KW-0378">Hydrolase</keyword>
<name>A0A2R4XFD2_9BURK</name>
<gene>
    <name evidence="3" type="ORF">DBV39_00730</name>
</gene>
<protein>
    <recommendedName>
        <fullName evidence="5">Phosphohistidine phosphatase</fullName>
    </recommendedName>
</protein>
<dbReference type="CDD" id="cd07067">
    <property type="entry name" value="HP_PGM_like"/>
    <property type="match status" value="1"/>
</dbReference>
<dbReference type="InterPro" id="IPR013078">
    <property type="entry name" value="His_Pase_superF_clade-1"/>
</dbReference>
<dbReference type="InterPro" id="IPR029033">
    <property type="entry name" value="His_PPase_superfam"/>
</dbReference>
<dbReference type="Proteomes" id="UP000244571">
    <property type="component" value="Chromosome"/>
</dbReference>
<evidence type="ECO:0000256" key="1">
    <source>
        <dbReference type="ARBA" id="ARBA00022801"/>
    </source>
</evidence>
<evidence type="ECO:0000313" key="4">
    <source>
        <dbReference type="Proteomes" id="UP000244571"/>
    </source>
</evidence>
<dbReference type="Pfam" id="PF00300">
    <property type="entry name" value="His_Phos_1"/>
    <property type="match status" value="1"/>
</dbReference>
<evidence type="ECO:0000256" key="2">
    <source>
        <dbReference type="PIRSR" id="PIRSR613078-2"/>
    </source>
</evidence>
<organism evidence="3 4">
    <name type="scientific">Orrella marina</name>
    <dbReference type="NCBI Taxonomy" id="2163011"/>
    <lineage>
        <taxon>Bacteria</taxon>
        <taxon>Pseudomonadati</taxon>
        <taxon>Pseudomonadota</taxon>
        <taxon>Betaproteobacteria</taxon>
        <taxon>Burkholderiales</taxon>
        <taxon>Alcaligenaceae</taxon>
        <taxon>Orrella</taxon>
    </lineage>
</organism>